<dbReference type="EMBL" id="VSRR010004496">
    <property type="protein sequence ID" value="MPC39848.1"/>
    <property type="molecule type" value="Genomic_DNA"/>
</dbReference>
<sequence length="209" mass="21771">MHSSTLPRSTPNLLEGSGLSGLSLPAQDSPTTSSHQASPLYTKKSSLHQSPNTTSTSTSSPFRTSSPFQVNGKNAPSTANTSTDSILDSSTSSSNNNNNNSVNKNNNNNKGGGGKKVPPKPPPKPAGKRLSTSSIPGDVKKDCHYPLLTLVATLPGRGKTEGSAGQHSNTTHPPLRTEYIFGKPFVVPGFVEAEVGYLHIGVVTSCAFS</sequence>
<dbReference type="AlphaFoldDB" id="A0A5B7F3Y8"/>
<feature type="compositionally biased region" description="Low complexity" evidence="1">
    <location>
        <begin position="50"/>
        <end position="67"/>
    </location>
</feature>
<feature type="compositionally biased region" description="Low complexity" evidence="1">
    <location>
        <begin position="92"/>
        <end position="109"/>
    </location>
</feature>
<gene>
    <name evidence="2" type="ORF">E2C01_033398</name>
</gene>
<organism evidence="2 3">
    <name type="scientific">Portunus trituberculatus</name>
    <name type="common">Swimming crab</name>
    <name type="synonym">Neptunus trituberculatus</name>
    <dbReference type="NCBI Taxonomy" id="210409"/>
    <lineage>
        <taxon>Eukaryota</taxon>
        <taxon>Metazoa</taxon>
        <taxon>Ecdysozoa</taxon>
        <taxon>Arthropoda</taxon>
        <taxon>Crustacea</taxon>
        <taxon>Multicrustacea</taxon>
        <taxon>Malacostraca</taxon>
        <taxon>Eumalacostraca</taxon>
        <taxon>Eucarida</taxon>
        <taxon>Decapoda</taxon>
        <taxon>Pleocyemata</taxon>
        <taxon>Brachyura</taxon>
        <taxon>Eubrachyura</taxon>
        <taxon>Portunoidea</taxon>
        <taxon>Portunidae</taxon>
        <taxon>Portuninae</taxon>
        <taxon>Portunus</taxon>
    </lineage>
</organism>
<evidence type="ECO:0000313" key="3">
    <source>
        <dbReference type="Proteomes" id="UP000324222"/>
    </source>
</evidence>
<feature type="compositionally biased region" description="Low complexity" evidence="1">
    <location>
        <begin position="13"/>
        <end position="24"/>
    </location>
</feature>
<feature type="compositionally biased region" description="Polar residues" evidence="1">
    <location>
        <begin position="1"/>
        <end position="12"/>
    </location>
</feature>
<dbReference type="Proteomes" id="UP000324222">
    <property type="component" value="Unassembled WGS sequence"/>
</dbReference>
<accession>A0A5B7F3Y8</accession>
<proteinExistence type="predicted"/>
<feature type="region of interest" description="Disordered" evidence="1">
    <location>
        <begin position="1"/>
        <end position="138"/>
    </location>
</feature>
<comment type="caution">
    <text evidence="2">The sequence shown here is derived from an EMBL/GenBank/DDBJ whole genome shotgun (WGS) entry which is preliminary data.</text>
</comment>
<reference evidence="2 3" key="1">
    <citation type="submission" date="2019-05" db="EMBL/GenBank/DDBJ databases">
        <title>Another draft genome of Portunus trituberculatus and its Hox gene families provides insights of decapod evolution.</title>
        <authorList>
            <person name="Jeong J.-H."/>
            <person name="Song I."/>
            <person name="Kim S."/>
            <person name="Choi T."/>
            <person name="Kim D."/>
            <person name="Ryu S."/>
            <person name="Kim W."/>
        </authorList>
    </citation>
    <scope>NUCLEOTIDE SEQUENCE [LARGE SCALE GENOMIC DNA]</scope>
    <source>
        <tissue evidence="2">Muscle</tissue>
    </source>
</reference>
<keyword evidence="3" id="KW-1185">Reference proteome</keyword>
<feature type="compositionally biased region" description="Polar residues" evidence="1">
    <location>
        <begin position="68"/>
        <end position="91"/>
    </location>
</feature>
<dbReference type="OrthoDB" id="5954366at2759"/>
<evidence type="ECO:0000313" key="2">
    <source>
        <dbReference type="EMBL" id="MPC39848.1"/>
    </source>
</evidence>
<protein>
    <submittedName>
        <fullName evidence="2">Uncharacterized protein</fullName>
    </submittedName>
</protein>
<feature type="compositionally biased region" description="Polar residues" evidence="1">
    <location>
        <begin position="26"/>
        <end position="49"/>
    </location>
</feature>
<name>A0A5B7F3Y8_PORTR</name>
<evidence type="ECO:0000256" key="1">
    <source>
        <dbReference type="SAM" id="MobiDB-lite"/>
    </source>
</evidence>